<feature type="region of interest" description="Disordered" evidence="1">
    <location>
        <begin position="508"/>
        <end position="531"/>
    </location>
</feature>
<reference evidence="2 3" key="1">
    <citation type="submission" date="2020-06" db="EMBL/GenBank/DDBJ databases">
        <title>NJ-3-1, isolated from saline soil.</title>
        <authorList>
            <person name="Cui H.L."/>
            <person name="Shi X."/>
        </authorList>
    </citation>
    <scope>NUCLEOTIDE SEQUENCE [LARGE SCALE GENOMIC DNA]</scope>
    <source>
        <strain evidence="2 3">NJ-3-1</strain>
    </source>
</reference>
<evidence type="ECO:0000256" key="1">
    <source>
        <dbReference type="SAM" id="MobiDB-lite"/>
    </source>
</evidence>
<name>A0A7D5QHT9_9EURY</name>
<evidence type="ECO:0000313" key="3">
    <source>
        <dbReference type="Proteomes" id="UP000509626"/>
    </source>
</evidence>
<gene>
    <name evidence="2" type="ORF">HUG12_16170</name>
</gene>
<protein>
    <submittedName>
        <fullName evidence="2">Uncharacterized protein</fullName>
    </submittedName>
</protein>
<feature type="compositionally biased region" description="Low complexity" evidence="1">
    <location>
        <begin position="8"/>
        <end position="17"/>
    </location>
</feature>
<feature type="compositionally biased region" description="Low complexity" evidence="1">
    <location>
        <begin position="433"/>
        <end position="454"/>
    </location>
</feature>
<feature type="compositionally biased region" description="Low complexity" evidence="1">
    <location>
        <begin position="401"/>
        <end position="413"/>
    </location>
</feature>
<accession>A0A7D5QHT9</accession>
<evidence type="ECO:0000313" key="2">
    <source>
        <dbReference type="EMBL" id="QLG63183.1"/>
    </source>
</evidence>
<dbReference type="KEGG" id="halu:HUG12_16170"/>
<keyword evidence="3" id="KW-1185">Reference proteome</keyword>
<dbReference type="AlphaFoldDB" id="A0A7D5QHT9"/>
<dbReference type="RefSeq" id="WP_179269768.1">
    <property type="nucleotide sequence ID" value="NZ_CP058579.1"/>
</dbReference>
<sequence length="531" mass="58242">MSDAGDVPSSGPNSSPSSGGGGSHPGTPRGTPVYSVDAQDIIAAIERPNMMPDDVPFHRGLLPLLDLPSFGEPDDDCGDPCPGSMYFCPSCCTVHQKPHVCYRYDCPLHWAHAVRRRAAGSKDAAGVCPQLDALRRYLNAYRDDNQYFHHLVISLGKECRLAANEPLERELETVREIMDEIGIQGLVGYHPRAGDNEDHEGDDRGDWKNRIGKDTDWEDVREELEFRPHFHIVGVAPFIDFSETPEIQSETGAVLHRITQEDSNISIEDTEAMCSAVTYVLSHCGIYDTDGDQRRLAAWMKGPDIGRITPLERNKAKIQATVYDVARDTLGVEPPNLECDSELDQDEERQGNVDEGPAIDREQRNPMLDAWDTGDDVERVGATSTGNGVTIDGPPGPDGPAGPIASAGSGATPSRSTDLPGRRDPFDTPAGNPTFTSSTSSTSSPTRSRSTSSSDDQDDESETCGTRLRHISQANEYLLDREWNESHDDGVLDVETAYRSYVTWMEAKDLEATDDPTPLPEERVTDYPPDD</sequence>
<feature type="region of interest" description="Disordered" evidence="1">
    <location>
        <begin position="1"/>
        <end position="33"/>
    </location>
</feature>
<proteinExistence type="predicted"/>
<dbReference type="OrthoDB" id="271867at2157"/>
<feature type="compositionally biased region" description="Basic and acidic residues" evidence="1">
    <location>
        <begin position="348"/>
        <end position="364"/>
    </location>
</feature>
<dbReference type="GeneID" id="56039027"/>
<organism evidence="2 3">
    <name type="scientific">Halorarum salinum</name>
    <dbReference type="NCBI Taxonomy" id="2743089"/>
    <lineage>
        <taxon>Archaea</taxon>
        <taxon>Methanobacteriati</taxon>
        <taxon>Methanobacteriota</taxon>
        <taxon>Stenosarchaea group</taxon>
        <taxon>Halobacteria</taxon>
        <taxon>Halobacteriales</taxon>
        <taxon>Haloferacaceae</taxon>
        <taxon>Halorarum</taxon>
    </lineage>
</organism>
<dbReference type="EMBL" id="CP058579">
    <property type="protein sequence ID" value="QLG63183.1"/>
    <property type="molecule type" value="Genomic_DNA"/>
</dbReference>
<feature type="region of interest" description="Disordered" evidence="1">
    <location>
        <begin position="332"/>
        <end position="468"/>
    </location>
</feature>
<dbReference type="Proteomes" id="UP000509626">
    <property type="component" value="Chromosome"/>
</dbReference>